<gene>
    <name evidence="1" type="ORF">MNBD_NITROSPINAE03-137</name>
</gene>
<dbReference type="PROSITE" id="PS51257">
    <property type="entry name" value="PROKAR_LIPOPROTEIN"/>
    <property type="match status" value="1"/>
</dbReference>
<name>A0A3B1BYQ6_9ZZZZ</name>
<accession>A0A3B1BYQ6</accession>
<proteinExistence type="predicted"/>
<dbReference type="AlphaFoldDB" id="A0A3B1BYQ6"/>
<protein>
    <submittedName>
        <fullName evidence="1">Uncharacterized protein</fullName>
    </submittedName>
</protein>
<evidence type="ECO:0000313" key="1">
    <source>
        <dbReference type="EMBL" id="VAX23436.1"/>
    </source>
</evidence>
<reference evidence="1" key="1">
    <citation type="submission" date="2018-06" db="EMBL/GenBank/DDBJ databases">
        <authorList>
            <person name="Zhirakovskaya E."/>
        </authorList>
    </citation>
    <scope>NUCLEOTIDE SEQUENCE</scope>
</reference>
<dbReference type="EMBL" id="UOGB01000272">
    <property type="protein sequence ID" value="VAX23436.1"/>
    <property type="molecule type" value="Genomic_DNA"/>
</dbReference>
<organism evidence="1">
    <name type="scientific">hydrothermal vent metagenome</name>
    <dbReference type="NCBI Taxonomy" id="652676"/>
    <lineage>
        <taxon>unclassified sequences</taxon>
        <taxon>metagenomes</taxon>
        <taxon>ecological metagenomes</taxon>
    </lineage>
</organism>
<sequence length="61" mass="6765">MKNLIILVGFIFIISCASDGDQSVVDNDTRSAYKGPRLYKNAHIVDRPSSPFIGGFNKFTE</sequence>